<reference evidence="11" key="2">
    <citation type="submission" date="2014-07" db="EMBL/GenBank/DDBJ databases">
        <authorList>
            <person name="Hull J."/>
        </authorList>
    </citation>
    <scope>NUCLEOTIDE SEQUENCE</scope>
</reference>
<evidence type="ECO:0000256" key="4">
    <source>
        <dbReference type="ARBA" id="ARBA00022692"/>
    </source>
</evidence>
<dbReference type="Pfam" id="PF00060">
    <property type="entry name" value="Lig_chan"/>
    <property type="match status" value="1"/>
</dbReference>
<reference evidence="11" key="1">
    <citation type="journal article" date="2014" name="PLoS ONE">
        <title>Transcriptome-Based Identification of ABC Transporters in the Western Tarnished Plant Bug Lygus hesperus.</title>
        <authorList>
            <person name="Hull J.J."/>
            <person name="Chaney K."/>
            <person name="Geib S.M."/>
            <person name="Fabrick J.A."/>
            <person name="Brent C.S."/>
            <person name="Walsh D."/>
            <person name="Lavine L.C."/>
        </authorList>
    </citation>
    <scope>NUCLEOTIDE SEQUENCE</scope>
</reference>
<evidence type="ECO:0000256" key="3">
    <source>
        <dbReference type="ARBA" id="ARBA00022475"/>
    </source>
</evidence>
<comment type="similarity">
    <text evidence="2">Belongs to the glutamate-gated ion channel (TC 1.A.10.1) family.</text>
</comment>
<evidence type="ECO:0000256" key="8">
    <source>
        <dbReference type="ARBA" id="ARBA00023180"/>
    </source>
</evidence>
<feature type="domain" description="Ionotropic glutamate receptor C-terminal" evidence="10">
    <location>
        <begin position="39"/>
        <end position="218"/>
    </location>
</feature>
<keyword evidence="6 9" id="KW-0472">Membrane</keyword>
<keyword evidence="7 11" id="KW-0675">Receptor</keyword>
<gene>
    <name evidence="11" type="primary">GRIK2_2</name>
    <name evidence="11" type="ORF">CM83_101780</name>
</gene>
<dbReference type="AlphaFoldDB" id="A0A0A9XLZ8"/>
<organism evidence="11">
    <name type="scientific">Lygus hesperus</name>
    <name type="common">Western plant bug</name>
    <dbReference type="NCBI Taxonomy" id="30085"/>
    <lineage>
        <taxon>Eukaryota</taxon>
        <taxon>Metazoa</taxon>
        <taxon>Ecdysozoa</taxon>
        <taxon>Arthropoda</taxon>
        <taxon>Hexapoda</taxon>
        <taxon>Insecta</taxon>
        <taxon>Pterygota</taxon>
        <taxon>Neoptera</taxon>
        <taxon>Paraneoptera</taxon>
        <taxon>Hemiptera</taxon>
        <taxon>Heteroptera</taxon>
        <taxon>Panheteroptera</taxon>
        <taxon>Cimicomorpha</taxon>
        <taxon>Miridae</taxon>
        <taxon>Mirini</taxon>
        <taxon>Lygus</taxon>
    </lineage>
</organism>
<dbReference type="PANTHER" id="PTHR42643">
    <property type="entry name" value="IONOTROPIC RECEPTOR 20A-RELATED"/>
    <property type="match status" value="1"/>
</dbReference>
<evidence type="ECO:0000256" key="9">
    <source>
        <dbReference type="SAM" id="Phobius"/>
    </source>
</evidence>
<evidence type="ECO:0000256" key="1">
    <source>
        <dbReference type="ARBA" id="ARBA00004651"/>
    </source>
</evidence>
<name>A0A0A9XLZ8_LYGHE</name>
<dbReference type="SUPFAM" id="SSF53850">
    <property type="entry name" value="Periplasmic binding protein-like II"/>
    <property type="match status" value="1"/>
</dbReference>
<dbReference type="PANTHER" id="PTHR42643:SF30">
    <property type="entry name" value="IONOTROPIC RECEPTOR 40A-RELATED"/>
    <property type="match status" value="1"/>
</dbReference>
<dbReference type="InterPro" id="IPR052192">
    <property type="entry name" value="Insect_Ionotropic_Sensory_Rcpt"/>
</dbReference>
<evidence type="ECO:0000313" key="11">
    <source>
        <dbReference type="EMBL" id="JAG20651.1"/>
    </source>
</evidence>
<evidence type="ECO:0000256" key="2">
    <source>
        <dbReference type="ARBA" id="ARBA00008685"/>
    </source>
</evidence>
<comment type="subcellular location">
    <subcellularLocation>
        <location evidence="1">Cell membrane</location>
        <topology evidence="1">Multi-pass membrane protein</topology>
    </subcellularLocation>
</comment>
<protein>
    <submittedName>
        <fullName evidence="11">Glutamate receptor, ionotropic kainate 2</fullName>
    </submittedName>
</protein>
<feature type="transmembrane region" description="Helical" evidence="9">
    <location>
        <begin position="102"/>
        <end position="125"/>
    </location>
</feature>
<dbReference type="Gene3D" id="1.10.287.70">
    <property type="match status" value="1"/>
</dbReference>
<feature type="transmembrane region" description="Helical" evidence="9">
    <location>
        <begin position="41"/>
        <end position="59"/>
    </location>
</feature>
<dbReference type="GO" id="GO:0050906">
    <property type="term" value="P:detection of stimulus involved in sensory perception"/>
    <property type="evidence" value="ECO:0007669"/>
    <property type="project" value="UniProtKB-ARBA"/>
</dbReference>
<dbReference type="InterPro" id="IPR001320">
    <property type="entry name" value="Iontro_rcpt_C"/>
</dbReference>
<proteinExistence type="inferred from homology"/>
<evidence type="ECO:0000256" key="6">
    <source>
        <dbReference type="ARBA" id="ARBA00023136"/>
    </source>
</evidence>
<dbReference type="GO" id="GO:0005886">
    <property type="term" value="C:plasma membrane"/>
    <property type="evidence" value="ECO:0007669"/>
    <property type="project" value="UniProtKB-SubCell"/>
</dbReference>
<keyword evidence="4 9" id="KW-0812">Transmembrane</keyword>
<feature type="transmembrane region" description="Helical" evidence="9">
    <location>
        <begin position="277"/>
        <end position="305"/>
    </location>
</feature>
<sequence>GRVKVVNFLQSYWKIRIIFMLRQPRALGSFSALAQPLSPEVWASVFVFVVLFSICYDVIQHLSSGDINRSSFYEGAVVVVGALSQQGLSADVNTTSSRMLCFFLLFLSLILMTYYNAAIMNALLLPSPVSIRTLNQLVAPTSPVQPGLLNITYLVDNRSSYMYVKPNTENAVKRTPNGVMDLKSGIKRVAESNFAFCAEESILYDEVQRTFDDAQKCDLSYIELLKPFGLSSPIARNSPFKETVARGLMYLQENGLVDREKKHWNSQKPQCFGSISFFYVSLEAVGISFAIFLAGVVVSIFIFVAELYYDHKSNPKILTREERKSLKRKGGYFD</sequence>
<keyword evidence="5 9" id="KW-1133">Transmembrane helix</keyword>
<accession>A0A0A9XLZ8</accession>
<feature type="non-terminal residue" evidence="11">
    <location>
        <position position="1"/>
    </location>
</feature>
<evidence type="ECO:0000256" key="7">
    <source>
        <dbReference type="ARBA" id="ARBA00023170"/>
    </source>
</evidence>
<dbReference type="GO" id="GO:0015276">
    <property type="term" value="F:ligand-gated monoatomic ion channel activity"/>
    <property type="evidence" value="ECO:0007669"/>
    <property type="project" value="InterPro"/>
</dbReference>
<keyword evidence="3" id="KW-1003">Cell membrane</keyword>
<keyword evidence="8" id="KW-0325">Glycoprotein</keyword>
<evidence type="ECO:0000256" key="5">
    <source>
        <dbReference type="ARBA" id="ARBA00022989"/>
    </source>
</evidence>
<dbReference type="EMBL" id="GBHO01022953">
    <property type="protein sequence ID" value="JAG20651.1"/>
    <property type="molecule type" value="Transcribed_RNA"/>
</dbReference>
<evidence type="ECO:0000259" key="10">
    <source>
        <dbReference type="Pfam" id="PF00060"/>
    </source>
</evidence>